<comment type="caution">
    <text evidence="3">The sequence shown here is derived from an EMBL/GenBank/DDBJ whole genome shotgun (WGS) entry which is preliminary data.</text>
</comment>
<dbReference type="GO" id="GO:0008687">
    <property type="term" value="F:3,4-dihydroxyphenylacetate 2,3-dioxygenase activity"/>
    <property type="evidence" value="ECO:0007669"/>
    <property type="project" value="UniProtKB-EC"/>
</dbReference>
<accession>A0ABS8D9R6</accession>
<evidence type="ECO:0000313" key="4">
    <source>
        <dbReference type="Proteomes" id="UP001165395"/>
    </source>
</evidence>
<sequence>MYLAKRTDAPQALQVIVLSTREALIMGKIVLAAKVTHVPSMLISEMPGPNHGCRQAAIDGHKEIGRRAKALGVDTVVVIDTHWLVNAGYHINACSQFEGVYTSNEFPHFIQNLPYNYKGNTALGESIAKIATEKGVGTRAHNIPTLDVEYGTLLPMHYMNTDAAFKVVSIAGWVAWGDMEESRIVGEAIREAVEASDSNVAIVASGSMSHRIHDNKNVNGGLFTISDEFYRQADLRALDLWQQGRFEEFTRMLPTYAKVCYGEGWMHDTAMLLGALGWDQYKGKAEMITDYFESSGTGQVNALFPV</sequence>
<dbReference type="Proteomes" id="UP001165395">
    <property type="component" value="Unassembled WGS sequence"/>
</dbReference>
<evidence type="ECO:0000259" key="2">
    <source>
        <dbReference type="Pfam" id="PF02900"/>
    </source>
</evidence>
<dbReference type="PANTHER" id="PTHR30096:SF9">
    <property type="entry name" value="4-HYDROXYPHENYLACETATE CATABOLISM PROTEIN"/>
    <property type="match status" value="1"/>
</dbReference>
<dbReference type="EMBL" id="JAJBZT010000010">
    <property type="protein sequence ID" value="MCB6184949.1"/>
    <property type="molecule type" value="Genomic_DNA"/>
</dbReference>
<name>A0ABS8D9R6_9NEIS</name>
<protein>
    <submittedName>
        <fullName evidence="3">3,4-dihydroxyphenylacetate 2,3-dioxygenase</fullName>
        <ecNumber evidence="3">1.13.11.15</ecNumber>
    </submittedName>
</protein>
<proteinExistence type="predicted"/>
<gene>
    <name evidence="3" type="primary">hpaD</name>
    <name evidence="3" type="ORF">LIN78_15480</name>
</gene>
<keyword evidence="1 3" id="KW-0560">Oxidoreductase</keyword>
<dbReference type="EC" id="1.13.11.15" evidence="3"/>
<dbReference type="InterPro" id="IPR004183">
    <property type="entry name" value="Xdiol_dOase_suB"/>
</dbReference>
<dbReference type="Gene3D" id="3.40.830.10">
    <property type="entry name" value="LigB-like"/>
    <property type="match status" value="1"/>
</dbReference>
<reference evidence="3" key="1">
    <citation type="submission" date="2021-10" db="EMBL/GenBank/DDBJ databases">
        <title>The complete genome sequence of Leeia sp. TBRC 13508.</title>
        <authorList>
            <person name="Charoenyingcharoen P."/>
            <person name="Yukphan P."/>
        </authorList>
    </citation>
    <scope>NUCLEOTIDE SEQUENCE</scope>
    <source>
        <strain evidence="3">TBRC 13508</strain>
    </source>
</reference>
<dbReference type="RefSeq" id="WP_227181767.1">
    <property type="nucleotide sequence ID" value="NZ_JAJBZT010000010.1"/>
</dbReference>
<feature type="domain" description="Extradiol ring-cleavage dioxygenase class III enzyme subunit B" evidence="2">
    <location>
        <begin position="32"/>
        <end position="304"/>
    </location>
</feature>
<keyword evidence="4" id="KW-1185">Reference proteome</keyword>
<evidence type="ECO:0000313" key="3">
    <source>
        <dbReference type="EMBL" id="MCB6184949.1"/>
    </source>
</evidence>
<organism evidence="3 4">
    <name type="scientific">Leeia speluncae</name>
    <dbReference type="NCBI Taxonomy" id="2884804"/>
    <lineage>
        <taxon>Bacteria</taxon>
        <taxon>Pseudomonadati</taxon>
        <taxon>Pseudomonadota</taxon>
        <taxon>Betaproteobacteria</taxon>
        <taxon>Neisseriales</taxon>
        <taxon>Leeiaceae</taxon>
        <taxon>Leeia</taxon>
    </lineage>
</organism>
<dbReference type="PANTHER" id="PTHR30096">
    <property type="entry name" value="4,5-DOPA DIOXYGENASE EXTRADIOL-LIKE PROTEIN"/>
    <property type="match status" value="1"/>
</dbReference>
<dbReference type="InterPro" id="IPR011984">
    <property type="entry name" value="HPCD"/>
</dbReference>
<evidence type="ECO:0000256" key="1">
    <source>
        <dbReference type="ARBA" id="ARBA00023002"/>
    </source>
</evidence>
<dbReference type="SUPFAM" id="SSF53213">
    <property type="entry name" value="LigB-like"/>
    <property type="match status" value="1"/>
</dbReference>
<dbReference type="NCBIfam" id="TIGR02298">
    <property type="entry name" value="HpaD_Fe"/>
    <property type="match status" value="1"/>
</dbReference>
<dbReference type="CDD" id="cd07370">
    <property type="entry name" value="HPCD"/>
    <property type="match status" value="1"/>
</dbReference>
<dbReference type="Pfam" id="PF02900">
    <property type="entry name" value="LigB"/>
    <property type="match status" value="1"/>
</dbReference>